<dbReference type="GO" id="GO:0004526">
    <property type="term" value="F:ribonuclease P activity"/>
    <property type="evidence" value="ECO:0007669"/>
    <property type="project" value="InterPro"/>
</dbReference>
<dbReference type="Pfam" id="PF00825">
    <property type="entry name" value="Ribonuclease_P"/>
    <property type="match status" value="1"/>
</dbReference>
<dbReference type="Gene3D" id="3.30.230.10">
    <property type="match status" value="1"/>
</dbReference>
<keyword evidence="1" id="KW-0819">tRNA processing</keyword>
<keyword evidence="5" id="KW-0694">RNA-binding</keyword>
<dbReference type="EMBL" id="POSP01000003">
    <property type="protein sequence ID" value="PND38813.1"/>
    <property type="molecule type" value="Genomic_DNA"/>
</dbReference>
<sequence>MIGRIVRSADFERVLGRPSRVRSPHFAVHHLSASPSLPAKVLSTDAAKLSTGDAQEAHSPVDEARPDGQWLGVIVPKRHARRSVTRSLLKRQIRAAFADQPQLPPGLWVVRLRTPFDRKLFPSAASDALRAAARAELSQLVGRLLSRTTPTPPAASAAAPAAAQP</sequence>
<keyword evidence="2" id="KW-0540">Nuclease</keyword>
<evidence type="ECO:0000313" key="6">
    <source>
        <dbReference type="EMBL" id="PND38813.1"/>
    </source>
</evidence>
<dbReference type="SUPFAM" id="SSF54211">
    <property type="entry name" value="Ribosomal protein S5 domain 2-like"/>
    <property type="match status" value="1"/>
</dbReference>
<evidence type="ECO:0000313" key="7">
    <source>
        <dbReference type="Proteomes" id="UP000235916"/>
    </source>
</evidence>
<gene>
    <name evidence="6" type="ORF">C1O66_15635</name>
</gene>
<evidence type="ECO:0000256" key="1">
    <source>
        <dbReference type="ARBA" id="ARBA00022694"/>
    </source>
</evidence>
<dbReference type="InterPro" id="IPR000100">
    <property type="entry name" value="RNase_P"/>
</dbReference>
<dbReference type="GO" id="GO:0008033">
    <property type="term" value="P:tRNA processing"/>
    <property type="evidence" value="ECO:0007669"/>
    <property type="project" value="UniProtKB-KW"/>
</dbReference>
<evidence type="ECO:0000256" key="3">
    <source>
        <dbReference type="ARBA" id="ARBA00022759"/>
    </source>
</evidence>
<keyword evidence="7" id="KW-1185">Reference proteome</keyword>
<reference evidence="6 7" key="1">
    <citation type="submission" date="2018-01" db="EMBL/GenBank/DDBJ databases">
        <title>Draft genome sequence of Paucibacter aquatile CR182 isolated from freshwater of the Nakdong River.</title>
        <authorList>
            <person name="Choi A."/>
            <person name="Chung E.J."/>
        </authorList>
    </citation>
    <scope>NUCLEOTIDE SEQUENCE [LARGE SCALE GENOMIC DNA]</scope>
    <source>
        <strain evidence="6 7">CR182</strain>
    </source>
</reference>
<dbReference type="OrthoDB" id="398329at2"/>
<dbReference type="Proteomes" id="UP000235916">
    <property type="component" value="Unassembled WGS sequence"/>
</dbReference>
<organism evidence="6 7">
    <name type="scientific">Kinneretia aquatilis</name>
    <dbReference type="NCBI Taxonomy" id="2070761"/>
    <lineage>
        <taxon>Bacteria</taxon>
        <taxon>Pseudomonadati</taxon>
        <taxon>Pseudomonadota</taxon>
        <taxon>Betaproteobacteria</taxon>
        <taxon>Burkholderiales</taxon>
        <taxon>Sphaerotilaceae</taxon>
        <taxon>Roseateles</taxon>
    </lineage>
</organism>
<comment type="caution">
    <text evidence="6">The sequence shown here is derived from an EMBL/GenBank/DDBJ whole genome shotgun (WGS) entry which is preliminary data.</text>
</comment>
<accession>A0A2N8KZC7</accession>
<dbReference type="AlphaFoldDB" id="A0A2N8KZC7"/>
<proteinExistence type="predicted"/>
<dbReference type="RefSeq" id="WP_102768730.1">
    <property type="nucleotide sequence ID" value="NZ_POSP01000003.1"/>
</dbReference>
<dbReference type="GO" id="GO:0000049">
    <property type="term" value="F:tRNA binding"/>
    <property type="evidence" value="ECO:0007669"/>
    <property type="project" value="InterPro"/>
</dbReference>
<protein>
    <submittedName>
        <fullName evidence="6">Uncharacterized protein</fullName>
    </submittedName>
</protein>
<keyword evidence="4" id="KW-0378">Hydrolase</keyword>
<dbReference type="InterPro" id="IPR020568">
    <property type="entry name" value="Ribosomal_Su5_D2-typ_SF"/>
</dbReference>
<name>A0A2N8KZC7_9BURK</name>
<evidence type="ECO:0000256" key="5">
    <source>
        <dbReference type="ARBA" id="ARBA00022884"/>
    </source>
</evidence>
<evidence type="ECO:0000256" key="2">
    <source>
        <dbReference type="ARBA" id="ARBA00022722"/>
    </source>
</evidence>
<dbReference type="InterPro" id="IPR014721">
    <property type="entry name" value="Ribsml_uS5_D2-typ_fold_subgr"/>
</dbReference>
<evidence type="ECO:0000256" key="4">
    <source>
        <dbReference type="ARBA" id="ARBA00022801"/>
    </source>
</evidence>
<keyword evidence="3" id="KW-0255">Endonuclease</keyword>